<evidence type="ECO:0000256" key="2">
    <source>
        <dbReference type="ARBA" id="ARBA00022729"/>
    </source>
</evidence>
<dbReference type="PANTHER" id="PTHR15454:SF7">
    <property type="entry name" value="OS07G0106100 PROTEIN"/>
    <property type="match status" value="1"/>
</dbReference>
<dbReference type="GO" id="GO:0005737">
    <property type="term" value="C:cytoplasm"/>
    <property type="evidence" value="ECO:0007669"/>
    <property type="project" value="TreeGrafter"/>
</dbReference>
<sequence length="689" mass="76479">MVRFSCFNAQIYHHKPKKTGQSFSKSADILQAPSKILANEAPSSTKALPSAVSKEIEDDVNNCRITGSALQRGWNSNEMDGKLSLDWKDEGVHQASWLKKSQSENGLHLKGRISSDEDTGDESPETDQVYSCDHSNDHIRSAIPDGSNEAALSPTNYGMPNPGDTLQESSLMNNGSIFSIGDSHNSNKMTGQGNLDAPSDHVVNSCDRSPQSPHLIIRLRSLPNLGTLLPHSVERISIESKSRSSDDLHVLNRKMDELYIQEVSLRFAQERERHYGTNEIHNDRFDNLVEHGDYDFNYDSSAREWIVPTDGHEKFIEYGSSSVTHHWDNLPGKDFKIKRIEDWVINHQPCSPIEEKDKISQADDKKKEVAAPHSSIVSKVVPGTESAKRYISSLNPGATSAQLSNHGLAVIPFLSAFVSLKILNLSGNAIVRITAGALPRGLHVLNLSKNHISAIEGLRELTRLRVLDLSYNRIFRIGHGLASCCSLKELYLAGNKISEVEGLHRLLKLNILDLRFNKISTGKCLGQLAANYLSLQAISLEGNPAQKNLGDEQLKKYLQGLLPQLTYYNRQFIKVGASKDSADRSVRLGMGTHQSRSDYKSVRKGSHGISSKVASSSGNLRKSHGPGLDRSKGKYVKFPSSTGSKTSTHHHHHHHHQAYQQFDLGDRMRSFKQKLSIRRSHSDGNFAAF</sequence>
<evidence type="ECO:0000256" key="1">
    <source>
        <dbReference type="ARBA" id="ARBA00022614"/>
    </source>
</evidence>
<feature type="region of interest" description="Disordered" evidence="4">
    <location>
        <begin position="108"/>
        <end position="154"/>
    </location>
</feature>
<protein>
    <recommendedName>
        <fullName evidence="5">Ig-like domain-containing protein</fullName>
    </recommendedName>
</protein>
<dbReference type="InterPro" id="IPR032675">
    <property type="entry name" value="LRR_dom_sf"/>
</dbReference>
<dbReference type="Pfam" id="PF13855">
    <property type="entry name" value="LRR_8"/>
    <property type="match status" value="1"/>
</dbReference>
<dbReference type="InterPro" id="IPR007110">
    <property type="entry name" value="Ig-like_dom"/>
</dbReference>
<accession>A0AAN7L4K3</accession>
<name>A0AAN7L4K3_9MYRT</name>
<keyword evidence="3" id="KW-0677">Repeat</keyword>
<dbReference type="SUPFAM" id="SSF52075">
    <property type="entry name" value="Outer arm dynein light chain 1"/>
    <property type="match status" value="1"/>
</dbReference>
<dbReference type="FunFam" id="3.80.10.10:FF:000320">
    <property type="entry name" value="Protein phosphatase 1 regulatory subunit pprA"/>
    <property type="match status" value="1"/>
</dbReference>
<keyword evidence="7" id="KW-1185">Reference proteome</keyword>
<dbReference type="Gene3D" id="3.80.10.10">
    <property type="entry name" value="Ribonuclease Inhibitor"/>
    <property type="match status" value="1"/>
</dbReference>
<feature type="region of interest" description="Disordered" evidence="4">
    <location>
        <begin position="175"/>
        <end position="210"/>
    </location>
</feature>
<evidence type="ECO:0000313" key="6">
    <source>
        <dbReference type="EMBL" id="KAK4777389.1"/>
    </source>
</evidence>
<organism evidence="6 7">
    <name type="scientific">Trapa incisa</name>
    <dbReference type="NCBI Taxonomy" id="236973"/>
    <lineage>
        <taxon>Eukaryota</taxon>
        <taxon>Viridiplantae</taxon>
        <taxon>Streptophyta</taxon>
        <taxon>Embryophyta</taxon>
        <taxon>Tracheophyta</taxon>
        <taxon>Spermatophyta</taxon>
        <taxon>Magnoliopsida</taxon>
        <taxon>eudicotyledons</taxon>
        <taxon>Gunneridae</taxon>
        <taxon>Pentapetalae</taxon>
        <taxon>rosids</taxon>
        <taxon>malvids</taxon>
        <taxon>Myrtales</taxon>
        <taxon>Lythraceae</taxon>
        <taxon>Trapa</taxon>
    </lineage>
</organism>
<comment type="caution">
    <text evidence="6">The sequence shown here is derived from an EMBL/GenBank/DDBJ whole genome shotgun (WGS) entry which is preliminary data.</text>
</comment>
<feature type="domain" description="Ig-like" evidence="5">
    <location>
        <begin position="42"/>
        <end position="153"/>
    </location>
</feature>
<dbReference type="EMBL" id="JAXIOK010000002">
    <property type="protein sequence ID" value="KAK4777389.1"/>
    <property type="molecule type" value="Genomic_DNA"/>
</dbReference>
<evidence type="ECO:0000256" key="4">
    <source>
        <dbReference type="SAM" id="MobiDB-lite"/>
    </source>
</evidence>
<gene>
    <name evidence="6" type="ORF">SAY87_017576</name>
</gene>
<keyword evidence="2" id="KW-0732">Signal</keyword>
<feature type="compositionally biased region" description="Basic residues" evidence="4">
    <location>
        <begin position="647"/>
        <end position="657"/>
    </location>
</feature>
<dbReference type="Proteomes" id="UP001345219">
    <property type="component" value="Chromosome 14"/>
</dbReference>
<feature type="compositionally biased region" description="Polar residues" evidence="4">
    <location>
        <begin position="608"/>
        <end position="620"/>
    </location>
</feature>
<proteinExistence type="predicted"/>
<dbReference type="SMART" id="SM00369">
    <property type="entry name" value="LRR_TYP"/>
    <property type="match status" value="2"/>
</dbReference>
<keyword evidence="1" id="KW-0433">Leucine-rich repeat</keyword>
<dbReference type="AlphaFoldDB" id="A0AAN7L4K3"/>
<feature type="compositionally biased region" description="Acidic residues" evidence="4">
    <location>
        <begin position="116"/>
        <end position="125"/>
    </location>
</feature>
<dbReference type="PROSITE" id="PS50835">
    <property type="entry name" value="IG_LIKE"/>
    <property type="match status" value="1"/>
</dbReference>
<dbReference type="PROSITE" id="PS51450">
    <property type="entry name" value="LRR"/>
    <property type="match status" value="3"/>
</dbReference>
<evidence type="ECO:0000313" key="7">
    <source>
        <dbReference type="Proteomes" id="UP001345219"/>
    </source>
</evidence>
<evidence type="ECO:0000256" key="3">
    <source>
        <dbReference type="ARBA" id="ARBA00022737"/>
    </source>
</evidence>
<dbReference type="PANTHER" id="PTHR15454">
    <property type="entry name" value="NISCHARIN RELATED"/>
    <property type="match status" value="1"/>
</dbReference>
<dbReference type="InterPro" id="IPR001611">
    <property type="entry name" value="Leu-rich_rpt"/>
</dbReference>
<evidence type="ECO:0000259" key="5">
    <source>
        <dbReference type="PROSITE" id="PS50835"/>
    </source>
</evidence>
<dbReference type="InterPro" id="IPR003591">
    <property type="entry name" value="Leu-rich_rpt_typical-subtyp"/>
</dbReference>
<reference evidence="6 7" key="1">
    <citation type="journal article" date="2023" name="Hortic Res">
        <title>Pangenome of water caltrop reveals structural variations and asymmetric subgenome divergence after allopolyploidization.</title>
        <authorList>
            <person name="Zhang X."/>
            <person name="Chen Y."/>
            <person name="Wang L."/>
            <person name="Yuan Y."/>
            <person name="Fang M."/>
            <person name="Shi L."/>
            <person name="Lu R."/>
            <person name="Comes H.P."/>
            <person name="Ma Y."/>
            <person name="Chen Y."/>
            <person name="Huang G."/>
            <person name="Zhou Y."/>
            <person name="Zheng Z."/>
            <person name="Qiu Y."/>
        </authorList>
    </citation>
    <scope>NUCLEOTIDE SEQUENCE [LARGE SCALE GENOMIC DNA]</scope>
    <source>
        <tissue evidence="6">Roots</tissue>
    </source>
</reference>
<dbReference type="SMART" id="SM00365">
    <property type="entry name" value="LRR_SD22"/>
    <property type="match status" value="4"/>
</dbReference>
<feature type="region of interest" description="Disordered" evidence="4">
    <location>
        <begin position="584"/>
        <end position="665"/>
    </location>
</feature>
<feature type="compositionally biased region" description="Polar residues" evidence="4">
    <location>
        <begin position="175"/>
        <end position="193"/>
    </location>
</feature>